<feature type="compositionally biased region" description="Polar residues" evidence="1">
    <location>
        <begin position="63"/>
        <end position="72"/>
    </location>
</feature>
<accession>A0AAV4A7J0</accession>
<evidence type="ECO:0000256" key="1">
    <source>
        <dbReference type="SAM" id="MobiDB-lite"/>
    </source>
</evidence>
<evidence type="ECO:0000313" key="3">
    <source>
        <dbReference type="Proteomes" id="UP000735302"/>
    </source>
</evidence>
<organism evidence="2 3">
    <name type="scientific">Plakobranchus ocellatus</name>
    <dbReference type="NCBI Taxonomy" id="259542"/>
    <lineage>
        <taxon>Eukaryota</taxon>
        <taxon>Metazoa</taxon>
        <taxon>Spiralia</taxon>
        <taxon>Lophotrochozoa</taxon>
        <taxon>Mollusca</taxon>
        <taxon>Gastropoda</taxon>
        <taxon>Heterobranchia</taxon>
        <taxon>Euthyneura</taxon>
        <taxon>Panpulmonata</taxon>
        <taxon>Sacoglossa</taxon>
        <taxon>Placobranchoidea</taxon>
        <taxon>Plakobranchidae</taxon>
        <taxon>Plakobranchus</taxon>
    </lineage>
</organism>
<feature type="region of interest" description="Disordered" evidence="1">
    <location>
        <begin position="63"/>
        <end position="98"/>
    </location>
</feature>
<keyword evidence="3" id="KW-1185">Reference proteome</keyword>
<sequence length="111" mass="12521">MQLRRFLSIRQGMWCGSPLELCTVRGPVNKEMQLRRFLSIRQGMWCGSPLELCTSELRNATETSEQRNTTGVVTLKGSVGQKTKKTRRAVHGPTMDMGHCTARIGRVSRAR</sequence>
<dbReference type="AlphaFoldDB" id="A0AAV4A7J0"/>
<proteinExistence type="predicted"/>
<protein>
    <submittedName>
        <fullName evidence="2">Uncharacterized protein</fullName>
    </submittedName>
</protein>
<gene>
    <name evidence="2" type="ORF">PoB_002898900</name>
</gene>
<dbReference type="EMBL" id="BLXT01003598">
    <property type="protein sequence ID" value="GFO02484.1"/>
    <property type="molecule type" value="Genomic_DNA"/>
</dbReference>
<dbReference type="Proteomes" id="UP000735302">
    <property type="component" value="Unassembled WGS sequence"/>
</dbReference>
<reference evidence="2 3" key="1">
    <citation type="journal article" date="2021" name="Elife">
        <title>Chloroplast acquisition without the gene transfer in kleptoplastic sea slugs, Plakobranchus ocellatus.</title>
        <authorList>
            <person name="Maeda T."/>
            <person name="Takahashi S."/>
            <person name="Yoshida T."/>
            <person name="Shimamura S."/>
            <person name="Takaki Y."/>
            <person name="Nagai Y."/>
            <person name="Toyoda A."/>
            <person name="Suzuki Y."/>
            <person name="Arimoto A."/>
            <person name="Ishii H."/>
            <person name="Satoh N."/>
            <person name="Nishiyama T."/>
            <person name="Hasebe M."/>
            <person name="Maruyama T."/>
            <person name="Minagawa J."/>
            <person name="Obokata J."/>
            <person name="Shigenobu S."/>
        </authorList>
    </citation>
    <scope>NUCLEOTIDE SEQUENCE [LARGE SCALE GENOMIC DNA]</scope>
</reference>
<evidence type="ECO:0000313" key="2">
    <source>
        <dbReference type="EMBL" id="GFO02484.1"/>
    </source>
</evidence>
<name>A0AAV4A7J0_9GAST</name>
<comment type="caution">
    <text evidence="2">The sequence shown here is derived from an EMBL/GenBank/DDBJ whole genome shotgun (WGS) entry which is preliminary data.</text>
</comment>